<organism evidence="1 2">
    <name type="scientific">Candidatus Blautia merdigallinarum</name>
    <dbReference type="NCBI Taxonomy" id="2838495"/>
    <lineage>
        <taxon>Bacteria</taxon>
        <taxon>Bacillati</taxon>
        <taxon>Bacillota</taxon>
        <taxon>Clostridia</taxon>
        <taxon>Lachnospirales</taxon>
        <taxon>Lachnospiraceae</taxon>
        <taxon>Blautia</taxon>
    </lineage>
</organism>
<comment type="caution">
    <text evidence="1">The sequence shown here is derived from an EMBL/GenBank/DDBJ whole genome shotgun (WGS) entry which is preliminary data.</text>
</comment>
<gene>
    <name evidence="1" type="ORF">H9935_01805</name>
</gene>
<dbReference type="SUPFAM" id="SSF53850">
    <property type="entry name" value="Periplasmic binding protein-like II"/>
    <property type="match status" value="1"/>
</dbReference>
<name>A0A9D2N4F3_9FIRM</name>
<dbReference type="Proteomes" id="UP000823893">
    <property type="component" value="Unassembled WGS sequence"/>
</dbReference>
<protein>
    <submittedName>
        <fullName evidence="1">Uncharacterized protein</fullName>
    </submittedName>
</protein>
<sequence>MTISSEIRDSEVLLQGLQDGTYQTILLPFSVEEKGIFCVKYKEEHLLFSLPPAHPLSGSSGLYLKDLNGESMLLRPQLGFWEHIINEKMPNTHFIVQKDTDFDELVKASALPTFNSDLVIQREGKVPNRITIPILDEEINVTYYCCYT</sequence>
<reference evidence="1" key="2">
    <citation type="submission" date="2021-04" db="EMBL/GenBank/DDBJ databases">
        <authorList>
            <person name="Gilroy R."/>
        </authorList>
    </citation>
    <scope>NUCLEOTIDE SEQUENCE</scope>
    <source>
        <strain evidence="1">ChiSxjej6B18-287</strain>
    </source>
</reference>
<dbReference type="EMBL" id="DWWV01000023">
    <property type="protein sequence ID" value="HJC09534.1"/>
    <property type="molecule type" value="Genomic_DNA"/>
</dbReference>
<dbReference type="Gene3D" id="3.40.190.10">
    <property type="entry name" value="Periplasmic binding protein-like II"/>
    <property type="match status" value="2"/>
</dbReference>
<dbReference type="AlphaFoldDB" id="A0A9D2N4F3"/>
<evidence type="ECO:0000313" key="2">
    <source>
        <dbReference type="Proteomes" id="UP000823893"/>
    </source>
</evidence>
<proteinExistence type="predicted"/>
<reference evidence="1" key="1">
    <citation type="journal article" date="2021" name="PeerJ">
        <title>Extensive microbial diversity within the chicken gut microbiome revealed by metagenomics and culture.</title>
        <authorList>
            <person name="Gilroy R."/>
            <person name="Ravi A."/>
            <person name="Getino M."/>
            <person name="Pursley I."/>
            <person name="Horton D.L."/>
            <person name="Alikhan N.F."/>
            <person name="Baker D."/>
            <person name="Gharbi K."/>
            <person name="Hall N."/>
            <person name="Watson M."/>
            <person name="Adriaenssens E.M."/>
            <person name="Foster-Nyarko E."/>
            <person name="Jarju S."/>
            <person name="Secka A."/>
            <person name="Antonio M."/>
            <person name="Oren A."/>
            <person name="Chaudhuri R.R."/>
            <person name="La Ragione R."/>
            <person name="Hildebrand F."/>
            <person name="Pallen M.J."/>
        </authorList>
    </citation>
    <scope>NUCLEOTIDE SEQUENCE</scope>
    <source>
        <strain evidence="1">ChiSxjej6B18-287</strain>
    </source>
</reference>
<accession>A0A9D2N4F3</accession>
<evidence type="ECO:0000313" key="1">
    <source>
        <dbReference type="EMBL" id="HJC09534.1"/>
    </source>
</evidence>